<evidence type="ECO:0000313" key="1">
    <source>
        <dbReference type="EMBL" id="UWZ79465.1"/>
    </source>
</evidence>
<gene>
    <name evidence="1" type="ORF">L9S41_17540</name>
</gene>
<accession>A0ABY5ZNN4</accession>
<keyword evidence="2" id="KW-1185">Reference proteome</keyword>
<dbReference type="EMBL" id="CP092109">
    <property type="protein sequence ID" value="UWZ79465.1"/>
    <property type="molecule type" value="Genomic_DNA"/>
</dbReference>
<evidence type="ECO:0000313" key="2">
    <source>
        <dbReference type="Proteomes" id="UP001060414"/>
    </source>
</evidence>
<proteinExistence type="predicted"/>
<protein>
    <submittedName>
        <fullName evidence="1">Uncharacterized protein</fullName>
    </submittedName>
</protein>
<dbReference type="Proteomes" id="UP001060414">
    <property type="component" value="Chromosome"/>
</dbReference>
<dbReference type="RefSeq" id="WP_260747817.1">
    <property type="nucleotide sequence ID" value="NZ_CP092109.1"/>
</dbReference>
<reference evidence="1" key="1">
    <citation type="journal article" date="2022" name="Environ. Microbiol.">
        <title>Geoalkalibacter halelectricus SAP #1 sp. nov. possessing extracellular electron transfer and mineral#reducing capabilities from a haloalkaline environment.</title>
        <authorList>
            <person name="Yadav S."/>
            <person name="Singh R."/>
            <person name="Sundharam S.S."/>
            <person name="Chaudhary S."/>
            <person name="Krishnamurthi S."/>
            <person name="Patil S.A."/>
        </authorList>
    </citation>
    <scope>NUCLEOTIDE SEQUENCE</scope>
    <source>
        <strain evidence="1">SAP-1</strain>
    </source>
</reference>
<organism evidence="1 2">
    <name type="scientific">Geoalkalibacter halelectricus</name>
    <dbReference type="NCBI Taxonomy" id="2847045"/>
    <lineage>
        <taxon>Bacteria</taxon>
        <taxon>Pseudomonadati</taxon>
        <taxon>Thermodesulfobacteriota</taxon>
        <taxon>Desulfuromonadia</taxon>
        <taxon>Desulfuromonadales</taxon>
        <taxon>Geoalkalibacteraceae</taxon>
        <taxon>Geoalkalibacter</taxon>
    </lineage>
</organism>
<sequence>MPSPIRNTIAFWIAPTGEIHLVEDTHIHYVIDHPELFQISLEELRRRYETHNEEWGSEGQARGETIRELVAGGWIRIRRYPEVYSVNVRDFDGRSRKHLAVFAAKLLKDGFDGRYERDRHLELRIRALGAGKAAPVRLVELQRMAQEA</sequence>
<name>A0ABY5ZNN4_9BACT</name>